<dbReference type="EMBL" id="MT630700">
    <property type="protein sequence ID" value="QNO42018.1"/>
    <property type="molecule type" value="Genomic_DNA"/>
</dbReference>
<reference evidence="1" key="1">
    <citation type="submission" date="2020-06" db="EMBL/GenBank/DDBJ databases">
        <title>Unique genomic features of the anaerobic methanotrophic archaea.</title>
        <authorList>
            <person name="Chadwick G.L."/>
            <person name="Skennerton C.T."/>
            <person name="Laso-Perez R."/>
            <person name="Leu A.O."/>
            <person name="Speth D.R."/>
            <person name="Yu H."/>
            <person name="Morgan-Lang C."/>
            <person name="Hatzenpichler R."/>
            <person name="Goudeau D."/>
            <person name="Malmstrom R."/>
            <person name="Brazelton W.J."/>
            <person name="Woyke T."/>
            <person name="Hallam S.J."/>
            <person name="Tyson G.W."/>
            <person name="Wegener G."/>
            <person name="Boetius A."/>
            <person name="Orphan V."/>
        </authorList>
    </citation>
    <scope>NUCLEOTIDE SEQUENCE</scope>
</reference>
<evidence type="ECO:0000313" key="2">
    <source>
        <dbReference type="EMBL" id="QNO42525.1"/>
    </source>
</evidence>
<accession>A0A7G9Y1Y4</accession>
<evidence type="ECO:0000313" key="1">
    <source>
        <dbReference type="EMBL" id="QNO42018.1"/>
    </source>
</evidence>
<proteinExistence type="predicted"/>
<dbReference type="EMBL" id="MT630748">
    <property type="protein sequence ID" value="QNO42525.1"/>
    <property type="molecule type" value="Genomic_DNA"/>
</dbReference>
<gene>
    <name evidence="3" type="ORF">IBEPLGGF_00001</name>
    <name evidence="1" type="ORF">JAMFHPCN_00001</name>
    <name evidence="2" type="ORF">KMCHGNIM_00015</name>
</gene>
<evidence type="ECO:0000313" key="3">
    <source>
        <dbReference type="EMBL" id="QNO48721.1"/>
    </source>
</evidence>
<organism evidence="1">
    <name type="scientific">Candidatus Methanogaster sp. ANME-2c ERB4</name>
    <dbReference type="NCBI Taxonomy" id="2759911"/>
    <lineage>
        <taxon>Archaea</taxon>
        <taxon>Methanobacteriati</taxon>
        <taxon>Methanobacteriota</taxon>
        <taxon>Stenosarchaea group</taxon>
        <taxon>Methanomicrobia</taxon>
        <taxon>Methanosarcinales</taxon>
        <taxon>ANME-2 cluster</taxon>
        <taxon>Candidatus Methanogasteraceae</taxon>
        <taxon>Candidatus Methanogaster</taxon>
    </lineage>
</organism>
<protein>
    <submittedName>
        <fullName evidence="1">Uncharacterized protein</fullName>
    </submittedName>
</protein>
<dbReference type="EMBL" id="MT631360">
    <property type="protein sequence ID" value="QNO48721.1"/>
    <property type="molecule type" value="Genomic_DNA"/>
</dbReference>
<dbReference type="AlphaFoldDB" id="A0A7G9Y1Y4"/>
<sequence length="218" mass="25975">MHNDYVVLACEIDHLLKKREISDCRSRVVRIIEKDQFGFICDVRRYCVQIGQETGFCEKRHSVGHAACKERPDFVDRVCRIRHKHDVARVYERKRDVRNPFFRSDECEYLPHRVKRDIKRLFVPFGCRLPKGQHSCVRGVLVPLRVVRGRTQRIDDVGWRWQVRIADAEIDDIDPLLSRIFFCFIDRREKIGRKRCESLCVHTRIEVADALISLRFRV</sequence>
<name>A0A7G9Y1Y4_9EURY</name>